<reference evidence="4" key="1">
    <citation type="submission" date="2015-08" db="UniProtKB">
        <authorList>
            <consortium name="WormBaseParasite"/>
        </authorList>
    </citation>
    <scope>IDENTIFICATION</scope>
</reference>
<dbReference type="WBParaSite" id="TCONS_00005460.p1">
    <property type="protein sequence ID" value="TCONS_00005460.p1"/>
    <property type="gene ID" value="XLOC_003747"/>
</dbReference>
<dbReference type="WBParaSite" id="SSTP_0000537000.1">
    <property type="protein sequence ID" value="SSTP_0000537000.1"/>
    <property type="gene ID" value="SSTP_0000537000"/>
</dbReference>
<evidence type="ECO:0000256" key="2">
    <source>
        <dbReference type="SAM" id="SignalP"/>
    </source>
</evidence>
<feature type="transmembrane region" description="Helical" evidence="1">
    <location>
        <begin position="422"/>
        <end position="442"/>
    </location>
</feature>
<keyword evidence="1" id="KW-1133">Transmembrane helix</keyword>
<evidence type="ECO:0000256" key="1">
    <source>
        <dbReference type="SAM" id="Phobius"/>
    </source>
</evidence>
<accession>A0A0K0E793</accession>
<protein>
    <submittedName>
        <fullName evidence="5">EF-hand domain-containing protein</fullName>
    </submittedName>
    <submittedName>
        <fullName evidence="4">Peptidase S1 domain-containing protein</fullName>
    </submittedName>
</protein>
<keyword evidence="1" id="KW-0812">Transmembrane</keyword>
<keyword evidence="1" id="KW-0472">Membrane</keyword>
<name>A0A0K0E793_STRER</name>
<feature type="signal peptide" evidence="2">
    <location>
        <begin position="1"/>
        <end position="20"/>
    </location>
</feature>
<keyword evidence="3" id="KW-1185">Reference proteome</keyword>
<evidence type="ECO:0000313" key="4">
    <source>
        <dbReference type="WBParaSite" id="SSTP_0000537000.1"/>
    </source>
</evidence>
<dbReference type="AlphaFoldDB" id="A0A0K0E793"/>
<evidence type="ECO:0000313" key="3">
    <source>
        <dbReference type="Proteomes" id="UP000035681"/>
    </source>
</evidence>
<sequence>MSKFLIFSIFILLFYYNFNCNSFKLQKDETDTPNRRMLCNAFDVTKNFKLKSHNFKNQDIILFIDNNFVSSNYIGRQISCFLQSIKLLTKNFKIKRLELDKSIFTKFHCEKLYRIMGKPYENRTYIIVSGAPYVCKKHMVIGNYIYFSANPIPAILSKLTTQDYDENVDSNSNENYYDSSMLFDSEGYKKNINMSNIKFYEYFEDTTNQSTIKCNVYDLSNDNEIDFQKLYQRIKSNIINTTNNIYKKKYILDYNPNNVKKTNNSNSNQECACGYTKTDILFCKLLKKNYIFYLNIAEYSTSSKIYQYEDSFKKVWDKIKNGYNVKFEEYVISGKSKMYFKYNYHNYINVYLSTKNANLEFFLKTISITRPFITKDNFIAFSKLFKLYTSNPNFGFTKLRKIRKKEKELNIENNNDVSHLSGIYITLASIFFIGIVPSIIFFRQQRILALKKIIEIENVDYECIELQCSINTLCTKKELIQIHKVAKIENDFKKKQVVKKSQSKSRIFKIFK</sequence>
<evidence type="ECO:0000313" key="5">
    <source>
        <dbReference type="WBParaSite" id="TCONS_00005460.p1"/>
    </source>
</evidence>
<keyword evidence="2" id="KW-0732">Signal</keyword>
<proteinExistence type="predicted"/>
<dbReference type="Proteomes" id="UP000035681">
    <property type="component" value="Unplaced"/>
</dbReference>
<organism evidence="4">
    <name type="scientific">Strongyloides stercoralis</name>
    <name type="common">Threadworm</name>
    <dbReference type="NCBI Taxonomy" id="6248"/>
    <lineage>
        <taxon>Eukaryota</taxon>
        <taxon>Metazoa</taxon>
        <taxon>Ecdysozoa</taxon>
        <taxon>Nematoda</taxon>
        <taxon>Chromadorea</taxon>
        <taxon>Rhabditida</taxon>
        <taxon>Tylenchina</taxon>
        <taxon>Panagrolaimomorpha</taxon>
        <taxon>Strongyloidoidea</taxon>
        <taxon>Strongyloididae</taxon>
        <taxon>Strongyloides</taxon>
    </lineage>
</organism>
<feature type="chain" id="PRO_5005327682" evidence="2">
    <location>
        <begin position="21"/>
        <end position="512"/>
    </location>
</feature>